<keyword evidence="2" id="KW-1185">Reference proteome</keyword>
<gene>
    <name evidence="1" type="ORF">BV25DRAFT_1800809</name>
</gene>
<evidence type="ECO:0000313" key="1">
    <source>
        <dbReference type="EMBL" id="KAI0064251.1"/>
    </source>
</evidence>
<reference evidence="1" key="2">
    <citation type="journal article" date="2022" name="New Phytol.">
        <title>Evolutionary transition to the ectomycorrhizal habit in the genomes of a hyperdiverse lineage of mushroom-forming fungi.</title>
        <authorList>
            <person name="Looney B."/>
            <person name="Miyauchi S."/>
            <person name="Morin E."/>
            <person name="Drula E."/>
            <person name="Courty P.E."/>
            <person name="Kohler A."/>
            <person name="Kuo A."/>
            <person name="LaButti K."/>
            <person name="Pangilinan J."/>
            <person name="Lipzen A."/>
            <person name="Riley R."/>
            <person name="Andreopoulos W."/>
            <person name="He G."/>
            <person name="Johnson J."/>
            <person name="Nolan M."/>
            <person name="Tritt A."/>
            <person name="Barry K.W."/>
            <person name="Grigoriev I.V."/>
            <person name="Nagy L.G."/>
            <person name="Hibbett D."/>
            <person name="Henrissat B."/>
            <person name="Matheny P.B."/>
            <person name="Labbe J."/>
            <person name="Martin F.M."/>
        </authorList>
    </citation>
    <scope>NUCLEOTIDE SEQUENCE</scope>
    <source>
        <strain evidence="1">HHB10654</strain>
    </source>
</reference>
<dbReference type="Proteomes" id="UP000814140">
    <property type="component" value="Unassembled WGS sequence"/>
</dbReference>
<accession>A0ACB8T8B7</accession>
<protein>
    <submittedName>
        <fullName evidence="1">Uncharacterized protein</fullName>
    </submittedName>
</protein>
<organism evidence="1 2">
    <name type="scientific">Artomyces pyxidatus</name>
    <dbReference type="NCBI Taxonomy" id="48021"/>
    <lineage>
        <taxon>Eukaryota</taxon>
        <taxon>Fungi</taxon>
        <taxon>Dikarya</taxon>
        <taxon>Basidiomycota</taxon>
        <taxon>Agaricomycotina</taxon>
        <taxon>Agaricomycetes</taxon>
        <taxon>Russulales</taxon>
        <taxon>Auriscalpiaceae</taxon>
        <taxon>Artomyces</taxon>
    </lineage>
</organism>
<dbReference type="EMBL" id="MU277199">
    <property type="protein sequence ID" value="KAI0064251.1"/>
    <property type="molecule type" value="Genomic_DNA"/>
</dbReference>
<name>A0ACB8T8B7_9AGAM</name>
<proteinExistence type="predicted"/>
<comment type="caution">
    <text evidence="1">The sequence shown here is derived from an EMBL/GenBank/DDBJ whole genome shotgun (WGS) entry which is preliminary data.</text>
</comment>
<evidence type="ECO:0000313" key="2">
    <source>
        <dbReference type="Proteomes" id="UP000814140"/>
    </source>
</evidence>
<reference evidence="1" key="1">
    <citation type="submission" date="2021-03" db="EMBL/GenBank/DDBJ databases">
        <authorList>
            <consortium name="DOE Joint Genome Institute"/>
            <person name="Ahrendt S."/>
            <person name="Looney B.P."/>
            <person name="Miyauchi S."/>
            <person name="Morin E."/>
            <person name="Drula E."/>
            <person name="Courty P.E."/>
            <person name="Chicoki N."/>
            <person name="Fauchery L."/>
            <person name="Kohler A."/>
            <person name="Kuo A."/>
            <person name="Labutti K."/>
            <person name="Pangilinan J."/>
            <person name="Lipzen A."/>
            <person name="Riley R."/>
            <person name="Andreopoulos W."/>
            <person name="He G."/>
            <person name="Johnson J."/>
            <person name="Barry K.W."/>
            <person name="Grigoriev I.V."/>
            <person name="Nagy L."/>
            <person name="Hibbett D."/>
            <person name="Henrissat B."/>
            <person name="Matheny P.B."/>
            <person name="Labbe J."/>
            <person name="Martin F."/>
        </authorList>
    </citation>
    <scope>NUCLEOTIDE SEQUENCE</scope>
    <source>
        <strain evidence="1">HHB10654</strain>
    </source>
</reference>
<sequence length="389" mass="42570">MTSAPTNPLDIPPYQVQALIDHVIEVYDGLPPPEVRCAQALGSEIYVGCSNGELLRFALQANGPNEPESYSLLSRQKMTSGKPIDEIVLAQSISRALVLCDRQIHFYTLPSLDVVSPNIIKPIRNVQAFAVDHQQLLRPAPPLSEAPAPVEPVEFCVVKRSSIVLYSLRDQLFFHKARPCPTTLRSGKHLCVADREQYSVVNLELATMLPVLPISQVPAEPDAPRLRPVIVVVSEKEFLILSWNGASTMGLFITSDGDPTRGTLEWPSHPRSVCLDYPYVTALLPNNTIEVHNIESQAIAQVVPAPPVSAVERRALLMSLSGFLVPSQEQSEKLRMKKVKLIGRNAIPGGRTGVDEVISKLADEGEADGAKEAEPAELEEQLSSTPYDV</sequence>